<dbReference type="Pfam" id="PF08263">
    <property type="entry name" value="LRRNT_2"/>
    <property type="match status" value="1"/>
</dbReference>
<dbReference type="InterPro" id="IPR001611">
    <property type="entry name" value="Leu-rich_rpt"/>
</dbReference>
<dbReference type="GO" id="GO:0051707">
    <property type="term" value="P:response to other organism"/>
    <property type="evidence" value="ECO:0007669"/>
    <property type="project" value="UniProtKB-ARBA"/>
</dbReference>
<organism evidence="12 13">
    <name type="scientific">Genlisea aurea</name>
    <dbReference type="NCBI Taxonomy" id="192259"/>
    <lineage>
        <taxon>Eukaryota</taxon>
        <taxon>Viridiplantae</taxon>
        <taxon>Streptophyta</taxon>
        <taxon>Embryophyta</taxon>
        <taxon>Tracheophyta</taxon>
        <taxon>Spermatophyta</taxon>
        <taxon>Magnoliopsida</taxon>
        <taxon>eudicotyledons</taxon>
        <taxon>Gunneridae</taxon>
        <taxon>Pentapetalae</taxon>
        <taxon>asterids</taxon>
        <taxon>lamiids</taxon>
        <taxon>Lamiales</taxon>
        <taxon>Lentibulariaceae</taxon>
        <taxon>Genlisea</taxon>
    </lineage>
</organism>
<dbReference type="InterPro" id="IPR052592">
    <property type="entry name" value="LRR-RLK"/>
</dbReference>
<feature type="non-terminal residue" evidence="12">
    <location>
        <position position="882"/>
    </location>
</feature>
<dbReference type="Pfam" id="PF00560">
    <property type="entry name" value="LRR_1"/>
    <property type="match status" value="9"/>
</dbReference>
<dbReference type="OrthoDB" id="676979at2759"/>
<dbReference type="InterPro" id="IPR011009">
    <property type="entry name" value="Kinase-like_dom_sf"/>
</dbReference>
<comment type="caution">
    <text evidence="12">The sequence shown here is derived from an EMBL/GenBank/DDBJ whole genome shotgun (WGS) entry which is preliminary data.</text>
</comment>
<reference evidence="12 13" key="1">
    <citation type="journal article" date="2013" name="BMC Genomics">
        <title>The miniature genome of a carnivorous plant Genlisea aurea contains a low number of genes and short non-coding sequences.</title>
        <authorList>
            <person name="Leushkin E.V."/>
            <person name="Sutormin R.A."/>
            <person name="Nabieva E.R."/>
            <person name="Penin A.A."/>
            <person name="Kondrashov A.S."/>
            <person name="Logacheva M.D."/>
        </authorList>
    </citation>
    <scope>NUCLEOTIDE SEQUENCE [LARGE SCALE GENOMIC DNA]</scope>
</reference>
<keyword evidence="3" id="KW-0433">Leucine-rich repeat</keyword>
<dbReference type="FunFam" id="3.80.10.10:FF:000221">
    <property type="entry name" value="Leucine-rich repeat receptor-like protein kinase PXL1"/>
    <property type="match status" value="1"/>
</dbReference>
<dbReference type="EMBL" id="AUSU01009991">
    <property type="protein sequence ID" value="EPS57652.1"/>
    <property type="molecule type" value="Genomic_DNA"/>
</dbReference>
<evidence type="ECO:0000256" key="9">
    <source>
        <dbReference type="ARBA" id="ARBA00023180"/>
    </source>
</evidence>
<feature type="non-terminal residue" evidence="12">
    <location>
        <position position="1"/>
    </location>
</feature>
<evidence type="ECO:0000256" key="5">
    <source>
        <dbReference type="ARBA" id="ARBA00022729"/>
    </source>
</evidence>
<evidence type="ECO:0000259" key="11">
    <source>
        <dbReference type="PROSITE" id="PS50011"/>
    </source>
</evidence>
<protein>
    <recommendedName>
        <fullName evidence="11">Protein kinase domain-containing protein</fullName>
    </recommendedName>
</protein>
<dbReference type="GO" id="GO:0016020">
    <property type="term" value="C:membrane"/>
    <property type="evidence" value="ECO:0007669"/>
    <property type="project" value="UniProtKB-SubCell"/>
</dbReference>
<keyword evidence="9" id="KW-0325">Glycoprotein</keyword>
<dbReference type="InterPro" id="IPR001245">
    <property type="entry name" value="Ser-Thr/Tyr_kinase_cat_dom"/>
</dbReference>
<comment type="similarity">
    <text evidence="2">Belongs to the RLP family.</text>
</comment>
<feature type="transmembrane region" description="Helical" evidence="10">
    <location>
        <begin position="595"/>
        <end position="617"/>
    </location>
</feature>
<keyword evidence="4 10" id="KW-0812">Transmembrane</keyword>
<dbReference type="FunFam" id="3.80.10.10:FF:000275">
    <property type="entry name" value="Leucine-rich repeat receptor-like protein kinase"/>
    <property type="match status" value="1"/>
</dbReference>
<dbReference type="Pfam" id="PF13855">
    <property type="entry name" value="LRR_8"/>
    <property type="match status" value="1"/>
</dbReference>
<gene>
    <name evidence="12" type="ORF">M569_17166</name>
</gene>
<proteinExistence type="inferred from homology"/>
<dbReference type="InterPro" id="IPR013210">
    <property type="entry name" value="LRR_N_plant-typ"/>
</dbReference>
<comment type="subcellular location">
    <subcellularLocation>
        <location evidence="1">Membrane</location>
        <topology evidence="1">Single-pass type I membrane protein</topology>
    </subcellularLocation>
</comment>
<evidence type="ECO:0000313" key="13">
    <source>
        <dbReference type="Proteomes" id="UP000015453"/>
    </source>
</evidence>
<evidence type="ECO:0000256" key="10">
    <source>
        <dbReference type="SAM" id="Phobius"/>
    </source>
</evidence>
<dbReference type="PROSITE" id="PS50011">
    <property type="entry name" value="PROTEIN_KINASE_DOM"/>
    <property type="match status" value="1"/>
</dbReference>
<dbReference type="Pfam" id="PF07714">
    <property type="entry name" value="PK_Tyr_Ser-Thr"/>
    <property type="match status" value="1"/>
</dbReference>
<evidence type="ECO:0000256" key="2">
    <source>
        <dbReference type="ARBA" id="ARBA00009592"/>
    </source>
</evidence>
<sequence>VIFLSVTAAPASVADSLSDALLAFKSEIIDESDSLSDWVLPPDPPASLKSITCSWVGVRCDESSGKIIALDLSMKNLGGSLSGEGLNLLTHLRHLNLSRNFFSDRFPASVFAVGSLTTLDISRNNFSGEFPAGISNLTNLVALDAFSNGFTGCLPGEIAAVPSLRSLNFAGSYFSGGIPAGYGGLKNLEFMHLGGNYLSGKIPPELGLLSRLRHMEIGYNSFDGGIPPELGNLTALTYLDISGSNVSGSIPVELCNLTNMESLFLFRNMLSGEIPTDFSKMSPLKSLDLSDNLISGSIPHTLSQLKNLTLLSLMYNDLSGSVPPELSQLPNLESLLIWNNYLTGELPHDLGRFSNLRHVDVSTNFLSGTIPESICRGGELQKLIMFSNNFSGSLSPSLSNCSSLVRIRLEGNSFSGAISLDFRNACFVDLSGNEFSGGIPSEIVRADGLEYLNVSHNEELGGVVPPGLFSLPNLRNISMASCGLSGDLPPLEGCESVSVIEFGTNGLSGSIPESISNCKHLSRMDLSRNRLNGSIPIEFRDISGSLKLLNVSYNDISGPIPESLEGMDRTAFVGNPLLCGSPLTLRCDRRDRNSAWIPILISASALFIFGAVLAILLHHRRRRKGSGDNWETISFQGERLPHFTPKDVLTGFSREEKVVLPTGIAVSARRIEWQQQQPDEMGRRLRVLIRIGTAARHRNLTRMLGICYNDRFGYVLYECFSPPHGRKLSDRMRLKLDWESKWKILCGIAEGLSFLHHDCYPSIPHGRLDAGNVILDEKSEPRLVDYGLESVDLYGETDGGFIRSLMEKLYADVYSYGELILATVTNGRRVSWTSTEALISEMGVLPPCGGGTQVRRAVEVAFSCIRRRPADRPSMQDVVKIL</sequence>
<evidence type="ECO:0000256" key="8">
    <source>
        <dbReference type="ARBA" id="ARBA00023136"/>
    </source>
</evidence>
<dbReference type="GO" id="GO:0004672">
    <property type="term" value="F:protein kinase activity"/>
    <property type="evidence" value="ECO:0007669"/>
    <property type="project" value="InterPro"/>
</dbReference>
<dbReference type="Gene3D" id="1.10.510.10">
    <property type="entry name" value="Transferase(Phosphotransferase) domain 1"/>
    <property type="match status" value="1"/>
</dbReference>
<evidence type="ECO:0000256" key="4">
    <source>
        <dbReference type="ARBA" id="ARBA00022692"/>
    </source>
</evidence>
<dbReference type="Gene3D" id="3.80.10.10">
    <property type="entry name" value="Ribonuclease Inhibitor"/>
    <property type="match status" value="3"/>
</dbReference>
<evidence type="ECO:0000256" key="7">
    <source>
        <dbReference type="ARBA" id="ARBA00022989"/>
    </source>
</evidence>
<dbReference type="PANTHER" id="PTHR48054">
    <property type="entry name" value="RECEPTOR KINASE-LIKE PROTEIN XA21"/>
    <property type="match status" value="1"/>
</dbReference>
<dbReference type="GO" id="GO:0006952">
    <property type="term" value="P:defense response"/>
    <property type="evidence" value="ECO:0007669"/>
    <property type="project" value="UniProtKB-ARBA"/>
</dbReference>
<dbReference type="SUPFAM" id="SSF52047">
    <property type="entry name" value="RNI-like"/>
    <property type="match status" value="1"/>
</dbReference>
<dbReference type="PANTHER" id="PTHR48054:SF91">
    <property type="entry name" value="(WILD MALAYSIAN BANANA) HYPOTHETICAL PROTEIN"/>
    <property type="match status" value="1"/>
</dbReference>
<dbReference type="Proteomes" id="UP000015453">
    <property type="component" value="Unassembled WGS sequence"/>
</dbReference>
<evidence type="ECO:0000256" key="6">
    <source>
        <dbReference type="ARBA" id="ARBA00022737"/>
    </source>
</evidence>
<keyword evidence="7 10" id="KW-1133">Transmembrane helix</keyword>
<dbReference type="FunFam" id="3.80.10.10:FF:000896">
    <property type="entry name" value="Leucine-rich repeat receptor-like protein kinase"/>
    <property type="match status" value="1"/>
</dbReference>
<dbReference type="GO" id="GO:0005524">
    <property type="term" value="F:ATP binding"/>
    <property type="evidence" value="ECO:0007669"/>
    <property type="project" value="InterPro"/>
</dbReference>
<dbReference type="FunFam" id="3.80.10.10:FF:000095">
    <property type="entry name" value="LRR receptor-like serine/threonine-protein kinase GSO1"/>
    <property type="match status" value="1"/>
</dbReference>
<dbReference type="InterPro" id="IPR032675">
    <property type="entry name" value="LRR_dom_sf"/>
</dbReference>
<keyword evidence="13" id="KW-1185">Reference proteome</keyword>
<evidence type="ECO:0000256" key="3">
    <source>
        <dbReference type="ARBA" id="ARBA00022614"/>
    </source>
</evidence>
<name>S8DE45_9LAMI</name>
<dbReference type="InterPro" id="IPR000719">
    <property type="entry name" value="Prot_kinase_dom"/>
</dbReference>
<dbReference type="SMART" id="SM00369">
    <property type="entry name" value="LRR_TYP"/>
    <property type="match status" value="5"/>
</dbReference>
<accession>S8DE45</accession>
<dbReference type="SUPFAM" id="SSF52058">
    <property type="entry name" value="L domain-like"/>
    <property type="match status" value="1"/>
</dbReference>
<dbReference type="SUPFAM" id="SSF56112">
    <property type="entry name" value="Protein kinase-like (PK-like)"/>
    <property type="match status" value="1"/>
</dbReference>
<feature type="domain" description="Protein kinase" evidence="11">
    <location>
        <begin position="618"/>
        <end position="882"/>
    </location>
</feature>
<keyword evidence="6" id="KW-0677">Repeat</keyword>
<keyword evidence="5" id="KW-0732">Signal</keyword>
<keyword evidence="8 10" id="KW-0472">Membrane</keyword>
<evidence type="ECO:0000256" key="1">
    <source>
        <dbReference type="ARBA" id="ARBA00004479"/>
    </source>
</evidence>
<dbReference type="AlphaFoldDB" id="S8DE45"/>
<evidence type="ECO:0000313" key="12">
    <source>
        <dbReference type="EMBL" id="EPS57652.1"/>
    </source>
</evidence>
<dbReference type="InterPro" id="IPR003591">
    <property type="entry name" value="Leu-rich_rpt_typical-subtyp"/>
</dbReference>